<dbReference type="Pfam" id="PF02893">
    <property type="entry name" value="GRAM"/>
    <property type="match status" value="1"/>
</dbReference>
<dbReference type="CDD" id="cd13220">
    <property type="entry name" value="PH-GRAM_GRAMDC"/>
    <property type="match status" value="1"/>
</dbReference>
<dbReference type="Proteomes" id="UP000694941">
    <property type="component" value="Unplaced"/>
</dbReference>
<protein>
    <submittedName>
        <fullName evidence="5">GRAM domain-containing protein 2B-like isoform X1</fullName>
    </submittedName>
</protein>
<dbReference type="PANTHER" id="PTHR23319:SF13">
    <property type="entry name" value="GRAM DOMAIN-CONTAINING PROTEIN"/>
    <property type="match status" value="1"/>
</dbReference>
<feature type="transmembrane region" description="Helical" evidence="2">
    <location>
        <begin position="366"/>
        <end position="387"/>
    </location>
</feature>
<keyword evidence="2" id="KW-0812">Transmembrane</keyword>
<evidence type="ECO:0000256" key="2">
    <source>
        <dbReference type="SAM" id="Phobius"/>
    </source>
</evidence>
<dbReference type="InterPro" id="IPR051482">
    <property type="entry name" value="Cholesterol_transport"/>
</dbReference>
<organism evidence="4 5">
    <name type="scientific">Limulus polyphemus</name>
    <name type="common">Atlantic horseshoe crab</name>
    <dbReference type="NCBI Taxonomy" id="6850"/>
    <lineage>
        <taxon>Eukaryota</taxon>
        <taxon>Metazoa</taxon>
        <taxon>Ecdysozoa</taxon>
        <taxon>Arthropoda</taxon>
        <taxon>Chelicerata</taxon>
        <taxon>Merostomata</taxon>
        <taxon>Xiphosura</taxon>
        <taxon>Limulidae</taxon>
        <taxon>Limulus</taxon>
    </lineage>
</organism>
<evidence type="ECO:0000313" key="5">
    <source>
        <dbReference type="RefSeq" id="XP_022238623.1"/>
    </source>
</evidence>
<keyword evidence="2" id="KW-0472">Membrane</keyword>
<name>A0ABM1S4R8_LIMPO</name>
<reference evidence="5" key="1">
    <citation type="submission" date="2025-08" db="UniProtKB">
        <authorList>
            <consortium name="RefSeq"/>
        </authorList>
    </citation>
    <scope>IDENTIFICATION</scope>
    <source>
        <tissue evidence="5">Muscle</tissue>
    </source>
</reference>
<sequence length="481" mass="55214">MIVRSKSNHGNSSSRKEPWDNEKHQSNNKLREKVRYSSPSNNIYEKQQFQMVCNVRRHVACPDFLTSTKEPKVVHKKTHSKLKLAEQSNSDVTYQQKSLEERGRWVSMPSVAHPSTPTEDNVELPSPSRSRLVRIHERRFHRHFPSISSEDRLINYYHCALVSDILLQGYLYLSQNYFAFYSNIFGYKTKFLIPVGNVIRVTKERTAKIIPNAIGITTHEEKFVFGSLLSRDASYRLIHQIWKNASYGELCQQEESESGNTSPLLSKGIEGEDSVSDTSDQVTTDDVSSLPSKTTEGNISNSPSSRQFRRLSSTTKYIPLKMSRKIDTISSKCQPSKNVVLGITRDCFDKIEETVINIYKLPRTSLLLFVSTVLLVLLFFSATFLMYRIAMVHRRVANAERTYFSSEDKLLYYREKRKGQSKIINEEVTELTTNLRNRINQLILVRKSLAELMDVTIHEQSPCSSPSGKFAERGQWMVVGT</sequence>
<feature type="compositionally biased region" description="Low complexity" evidence="1">
    <location>
        <begin position="276"/>
        <end position="289"/>
    </location>
</feature>
<keyword evidence="2" id="KW-1133">Transmembrane helix</keyword>
<dbReference type="RefSeq" id="XP_022238623.1">
    <property type="nucleotide sequence ID" value="XM_022382915.1"/>
</dbReference>
<feature type="compositionally biased region" description="Polar residues" evidence="1">
    <location>
        <begin position="290"/>
        <end position="308"/>
    </location>
</feature>
<feature type="compositionally biased region" description="Basic and acidic residues" evidence="1">
    <location>
        <begin position="14"/>
        <end position="35"/>
    </location>
</feature>
<evidence type="ECO:0000259" key="3">
    <source>
        <dbReference type="SMART" id="SM00568"/>
    </source>
</evidence>
<accession>A0ABM1S4R8</accession>
<dbReference type="InterPro" id="IPR004182">
    <property type="entry name" value="GRAM"/>
</dbReference>
<feature type="domain" description="GRAM" evidence="3">
    <location>
        <begin position="138"/>
        <end position="205"/>
    </location>
</feature>
<feature type="region of interest" description="Disordered" evidence="1">
    <location>
        <begin position="1"/>
        <end position="37"/>
    </location>
</feature>
<evidence type="ECO:0000256" key="1">
    <source>
        <dbReference type="SAM" id="MobiDB-lite"/>
    </source>
</evidence>
<dbReference type="Gene3D" id="2.30.29.30">
    <property type="entry name" value="Pleckstrin-homology domain (PH domain)/Phosphotyrosine-binding domain (PTB)"/>
    <property type="match status" value="1"/>
</dbReference>
<dbReference type="InterPro" id="IPR011993">
    <property type="entry name" value="PH-like_dom_sf"/>
</dbReference>
<dbReference type="SMART" id="SM00568">
    <property type="entry name" value="GRAM"/>
    <property type="match status" value="1"/>
</dbReference>
<dbReference type="GeneID" id="106456969"/>
<proteinExistence type="predicted"/>
<evidence type="ECO:0000313" key="4">
    <source>
        <dbReference type="Proteomes" id="UP000694941"/>
    </source>
</evidence>
<keyword evidence="4" id="KW-1185">Reference proteome</keyword>
<feature type="region of interest" description="Disordered" evidence="1">
    <location>
        <begin position="257"/>
        <end position="308"/>
    </location>
</feature>
<dbReference type="PANTHER" id="PTHR23319">
    <property type="entry name" value="GRAM DOMAIN CONTAINING 1B, ISOFORM E"/>
    <property type="match status" value="1"/>
</dbReference>
<gene>
    <name evidence="5" type="primary">LOC106456969</name>
</gene>